<evidence type="ECO:0000313" key="5">
    <source>
        <dbReference type="Proteomes" id="UP001285263"/>
    </source>
</evidence>
<dbReference type="RefSeq" id="WP_320421783.1">
    <property type="nucleotide sequence ID" value="NZ_JAXCLA010000002.1"/>
</dbReference>
<dbReference type="PANTHER" id="PTHR35936:SF35">
    <property type="entry name" value="L-CYSTINE-BINDING PROTEIN TCYJ"/>
    <property type="match status" value="1"/>
</dbReference>
<keyword evidence="1 2" id="KW-0732">Signal</keyword>
<protein>
    <submittedName>
        <fullName evidence="4">Transporter substrate-binding domain-containing protein</fullName>
    </submittedName>
</protein>
<reference evidence="4 5" key="1">
    <citation type="submission" date="2023-11" db="EMBL/GenBank/DDBJ databases">
        <title>Paucibacter sp. nov., isolated from fresh soil in Korea.</title>
        <authorList>
            <person name="Le N.T.T."/>
        </authorList>
    </citation>
    <scope>NUCLEOTIDE SEQUENCE [LARGE SCALE GENOMIC DNA]</scope>
    <source>
        <strain evidence="4 5">R3-3</strain>
    </source>
</reference>
<feature type="signal peptide" evidence="2">
    <location>
        <begin position="1"/>
        <end position="20"/>
    </location>
</feature>
<evidence type="ECO:0000256" key="2">
    <source>
        <dbReference type="SAM" id="SignalP"/>
    </source>
</evidence>
<dbReference type="PANTHER" id="PTHR35936">
    <property type="entry name" value="MEMBRANE-BOUND LYTIC MUREIN TRANSGLYCOSYLASE F"/>
    <property type="match status" value="1"/>
</dbReference>
<dbReference type="InterPro" id="IPR001638">
    <property type="entry name" value="Solute-binding_3/MltF_N"/>
</dbReference>
<gene>
    <name evidence="4" type="ORF">SNE35_05100</name>
</gene>
<sequence>MHRALFAFAALSLAAFGAMGAECVKTLRWNDDPPFSMRAADGEVVGIHVEQVREALRRMGCEVRLVEMPWARALTELQAGRLDIVTGAVRTSDREAYAWFAAPGPQSRNVLWIRVDPTKTWRIARLDDLRQNGFRLGAQIGVRYGDDYDDLMRDPEFAATVRHVSTRRNLWLMASAGRIDGLIADEITGRTELEQMGLQDRIRNSGIVITRRSPAGTAFSKKSVDPEFVERFNKVNEAMVKDGSLAAIFQRYGAAP</sequence>
<dbReference type="SMART" id="SM00062">
    <property type="entry name" value="PBPb"/>
    <property type="match status" value="1"/>
</dbReference>
<feature type="chain" id="PRO_5047219927" evidence="2">
    <location>
        <begin position="21"/>
        <end position="256"/>
    </location>
</feature>
<dbReference type="EMBL" id="JAXCLA010000002">
    <property type="protein sequence ID" value="MDY0743868.1"/>
    <property type="molecule type" value="Genomic_DNA"/>
</dbReference>
<organism evidence="4 5">
    <name type="scientific">Roseateles agri</name>
    <dbReference type="NCBI Taxonomy" id="3098619"/>
    <lineage>
        <taxon>Bacteria</taxon>
        <taxon>Pseudomonadati</taxon>
        <taxon>Pseudomonadota</taxon>
        <taxon>Betaproteobacteria</taxon>
        <taxon>Burkholderiales</taxon>
        <taxon>Sphaerotilaceae</taxon>
        <taxon>Roseateles</taxon>
    </lineage>
</organism>
<feature type="domain" description="Solute-binding protein family 3/N-terminal" evidence="3">
    <location>
        <begin position="26"/>
        <end position="256"/>
    </location>
</feature>
<proteinExistence type="predicted"/>
<dbReference type="Gene3D" id="3.40.190.10">
    <property type="entry name" value="Periplasmic binding protein-like II"/>
    <property type="match status" value="2"/>
</dbReference>
<dbReference type="Proteomes" id="UP001285263">
    <property type="component" value="Unassembled WGS sequence"/>
</dbReference>
<accession>A0ABU5DDQ7</accession>
<comment type="caution">
    <text evidence="4">The sequence shown here is derived from an EMBL/GenBank/DDBJ whole genome shotgun (WGS) entry which is preliminary data.</text>
</comment>
<evidence type="ECO:0000259" key="3">
    <source>
        <dbReference type="SMART" id="SM00062"/>
    </source>
</evidence>
<dbReference type="Pfam" id="PF00497">
    <property type="entry name" value="SBP_bac_3"/>
    <property type="match status" value="1"/>
</dbReference>
<dbReference type="SUPFAM" id="SSF53850">
    <property type="entry name" value="Periplasmic binding protein-like II"/>
    <property type="match status" value="1"/>
</dbReference>
<evidence type="ECO:0000256" key="1">
    <source>
        <dbReference type="ARBA" id="ARBA00022729"/>
    </source>
</evidence>
<keyword evidence="5" id="KW-1185">Reference proteome</keyword>
<name>A0ABU5DDQ7_9BURK</name>
<evidence type="ECO:0000313" key="4">
    <source>
        <dbReference type="EMBL" id="MDY0743868.1"/>
    </source>
</evidence>